<reference evidence="2" key="1">
    <citation type="submission" date="2020-03" db="EMBL/GenBank/DDBJ databases">
        <title>The deep terrestrial virosphere.</title>
        <authorList>
            <person name="Holmfeldt K."/>
            <person name="Nilsson E."/>
            <person name="Simone D."/>
            <person name="Lopez-Fernandez M."/>
            <person name="Wu X."/>
            <person name="de Brujin I."/>
            <person name="Lundin D."/>
            <person name="Andersson A."/>
            <person name="Bertilsson S."/>
            <person name="Dopson M."/>
        </authorList>
    </citation>
    <scope>NUCLEOTIDE SEQUENCE</scope>
    <source>
        <strain evidence="2">MM171A00712</strain>
        <strain evidence="3">MM171B00512</strain>
    </source>
</reference>
<keyword evidence="2" id="KW-0238">DNA-binding</keyword>
<dbReference type="EMBL" id="MT143678">
    <property type="protein sequence ID" value="QJB00014.1"/>
    <property type="molecule type" value="Genomic_DNA"/>
</dbReference>
<evidence type="ECO:0000313" key="2">
    <source>
        <dbReference type="EMBL" id="QJB00014.1"/>
    </source>
</evidence>
<dbReference type="InterPro" id="IPR016032">
    <property type="entry name" value="Sig_transdc_resp-reg_C-effctor"/>
</dbReference>
<dbReference type="Gene3D" id="1.10.10.10">
    <property type="entry name" value="Winged helix-like DNA-binding domain superfamily/Winged helix DNA-binding domain"/>
    <property type="match status" value="1"/>
</dbReference>
<gene>
    <name evidence="2" type="ORF">MM171A00712_0009</name>
    <name evidence="3" type="ORF">MM171B00512_0005</name>
</gene>
<dbReference type="EMBL" id="MT143867">
    <property type="protein sequence ID" value="QJB03962.1"/>
    <property type="molecule type" value="Genomic_DNA"/>
</dbReference>
<proteinExistence type="predicted"/>
<evidence type="ECO:0000313" key="3">
    <source>
        <dbReference type="EMBL" id="QJB03962.1"/>
    </source>
</evidence>
<protein>
    <submittedName>
        <fullName evidence="2">Putative LuxR-type DNA-binding HTH domain containing protein</fullName>
    </submittedName>
</protein>
<dbReference type="SUPFAM" id="SSF46894">
    <property type="entry name" value="C-terminal effector domain of the bipartite response regulators"/>
    <property type="match status" value="1"/>
</dbReference>
<name>A0A6M3LYT8_9ZZZZ</name>
<dbReference type="SMART" id="SM00421">
    <property type="entry name" value="HTH_LUXR"/>
    <property type="match status" value="1"/>
</dbReference>
<dbReference type="GO" id="GO:0003677">
    <property type="term" value="F:DNA binding"/>
    <property type="evidence" value="ECO:0007669"/>
    <property type="project" value="UniProtKB-KW"/>
</dbReference>
<sequence length="65" mass="7309">MSGNITAQERMLLKLLADGHTLAEAAEAMDRAWSTERNALIFIRKKMNVKTTWHAIAIAVRKGWA</sequence>
<dbReference type="InterPro" id="IPR036388">
    <property type="entry name" value="WH-like_DNA-bd_sf"/>
</dbReference>
<evidence type="ECO:0000259" key="1">
    <source>
        <dbReference type="SMART" id="SM00421"/>
    </source>
</evidence>
<dbReference type="InterPro" id="IPR000792">
    <property type="entry name" value="Tscrpt_reg_LuxR_C"/>
</dbReference>
<feature type="domain" description="HTH luxR-type" evidence="1">
    <location>
        <begin position="2"/>
        <end position="59"/>
    </location>
</feature>
<dbReference type="GO" id="GO:0006355">
    <property type="term" value="P:regulation of DNA-templated transcription"/>
    <property type="evidence" value="ECO:0007669"/>
    <property type="project" value="InterPro"/>
</dbReference>
<organism evidence="2">
    <name type="scientific">viral metagenome</name>
    <dbReference type="NCBI Taxonomy" id="1070528"/>
    <lineage>
        <taxon>unclassified sequences</taxon>
        <taxon>metagenomes</taxon>
        <taxon>organismal metagenomes</taxon>
    </lineage>
</organism>
<accession>A0A6M3LYT8</accession>
<dbReference type="AlphaFoldDB" id="A0A6M3LYT8"/>